<keyword evidence="4" id="KW-1185">Reference proteome</keyword>
<protein>
    <recommendedName>
        <fullName evidence="2">Pyridinium-3,5-bisthiocarboxylic acid mononucleotide nickel insertion protein</fullName>
        <shortName evidence="2">P2TMN nickel insertion protein</shortName>
        <ecNumber evidence="2">4.99.1.12</ecNumber>
    </recommendedName>
    <alternativeName>
        <fullName evidence="2">Nickel-pincer cofactor biosynthesis protein LarC</fullName>
    </alternativeName>
</protein>
<dbReference type="Proteomes" id="UP000820669">
    <property type="component" value="Unassembled WGS sequence"/>
</dbReference>
<keyword evidence="2" id="KW-0456">Lyase</keyword>
<evidence type="ECO:0000313" key="4">
    <source>
        <dbReference type="Proteomes" id="UP000820669"/>
    </source>
</evidence>
<dbReference type="EC" id="4.99.1.12" evidence="2"/>
<comment type="caution">
    <text evidence="3">The sequence shown here is derived from an EMBL/GenBank/DDBJ whole genome shotgun (WGS) entry which is preliminary data.</text>
</comment>
<sequence>MTRPAESSEVLWLNPFSGISGDMLLGTLLDLGAPLDGVREAVAGTGLTGWELTAETAPRGALVATRARVTVRDTATERRAAELLDMIGRARPAPVAELAATAVRAIAEVEGRLHGVPAEQVHLHEIGGVDTVVDTVGVAAALHLLGVREVYCGPLALGSGTVQTRHGILPLPAPATAALLAAGGVPVTSAGSAGETVTPTGIALLLAAGARFGPVPAMTVHATGYGAGGREIPGQPNVLQGLLGTGPVPSTPMILVESNVDDVSGEVLGHLVERLLAAGAADAWITPIVMKKSRPAHTVHVLAAPELATACEGIVLRETGSLGLRRTVVDRLALPRHTATVLLHGHPVRIKRGPWGSKPEHDDVAAAAAAMGLPLRAVAEWALRAVPVDPDAGLSSL</sequence>
<dbReference type="EMBL" id="JAAXLA010000081">
    <property type="protein sequence ID" value="NMI01324.1"/>
    <property type="molecule type" value="Genomic_DNA"/>
</dbReference>
<evidence type="ECO:0000256" key="1">
    <source>
        <dbReference type="ARBA" id="ARBA00022596"/>
    </source>
</evidence>
<accession>A0ABX1SMG3</accession>
<gene>
    <name evidence="2 3" type="primary">larC</name>
    <name evidence="3" type="ORF">HF526_29115</name>
</gene>
<comment type="catalytic activity">
    <reaction evidence="2">
        <text>Ni(II)-pyridinium-3,5-bisthiocarboxylate mononucleotide = pyridinium-3,5-bisthiocarboxylate mononucleotide + Ni(2+)</text>
        <dbReference type="Rhea" id="RHEA:54784"/>
        <dbReference type="ChEBI" id="CHEBI:49786"/>
        <dbReference type="ChEBI" id="CHEBI:137372"/>
        <dbReference type="ChEBI" id="CHEBI:137373"/>
        <dbReference type="EC" id="4.99.1.12"/>
    </reaction>
</comment>
<reference evidence="3 4" key="1">
    <citation type="submission" date="2020-04" db="EMBL/GenBank/DDBJ databases">
        <authorList>
            <person name="Klaysubun C."/>
            <person name="Duangmal K."/>
            <person name="Lipun K."/>
        </authorList>
    </citation>
    <scope>NUCLEOTIDE SEQUENCE [LARGE SCALE GENOMIC DNA]</scope>
    <source>
        <strain evidence="3 4">K10HN5</strain>
    </source>
</reference>
<dbReference type="PANTHER" id="PTHR36566">
    <property type="entry name" value="NICKEL INSERTION PROTEIN-RELATED"/>
    <property type="match status" value="1"/>
</dbReference>
<comment type="function">
    <text evidence="2">Involved in the biosynthesis of a nickel-pincer cofactor ((SCS)Ni(II) pincer complex). Binds Ni(2+), and functions in nickel delivery to pyridinium-3,5-bisthiocarboxylic acid mononucleotide (P2TMN), to form the mature cofactor. Is thus probably required for the activation of nickel-pincer cofactor-dependent enzymes.</text>
</comment>
<organism evidence="3 4">
    <name type="scientific">Pseudonocardia acidicola</name>
    <dbReference type="NCBI Taxonomy" id="2724939"/>
    <lineage>
        <taxon>Bacteria</taxon>
        <taxon>Bacillati</taxon>
        <taxon>Actinomycetota</taxon>
        <taxon>Actinomycetes</taxon>
        <taxon>Pseudonocardiales</taxon>
        <taxon>Pseudonocardiaceae</taxon>
        <taxon>Pseudonocardia</taxon>
    </lineage>
</organism>
<dbReference type="Gene3D" id="3.30.70.1380">
    <property type="entry name" value="Transcriptional regulatory protein pf0864 domain like"/>
    <property type="match status" value="1"/>
</dbReference>
<dbReference type="InterPro" id="IPR002822">
    <property type="entry name" value="Ni_insertion"/>
</dbReference>
<dbReference type="NCBIfam" id="TIGR00299">
    <property type="entry name" value="nickel pincer cofactor biosynthesis protein LarC"/>
    <property type="match status" value="1"/>
</dbReference>
<name>A0ABX1SMG3_9PSEU</name>
<dbReference type="HAMAP" id="MF_01074">
    <property type="entry name" value="LarC"/>
    <property type="match status" value="1"/>
</dbReference>
<dbReference type="PANTHER" id="PTHR36566:SF1">
    <property type="entry name" value="PYRIDINIUM-3,5-BISTHIOCARBOXYLIC ACID MONONUCLEOTIDE NICKEL INSERTION PROTEIN"/>
    <property type="match status" value="1"/>
</dbReference>
<dbReference type="RefSeq" id="WP_169384787.1">
    <property type="nucleotide sequence ID" value="NZ_JAAXLA010000081.1"/>
</dbReference>
<comment type="similarity">
    <text evidence="2">Belongs to the LarC family.</text>
</comment>
<evidence type="ECO:0000256" key="2">
    <source>
        <dbReference type="HAMAP-Rule" id="MF_01074"/>
    </source>
</evidence>
<dbReference type="Pfam" id="PF01969">
    <property type="entry name" value="Ni_insertion"/>
    <property type="match status" value="1"/>
</dbReference>
<evidence type="ECO:0000313" key="3">
    <source>
        <dbReference type="EMBL" id="NMI01324.1"/>
    </source>
</evidence>
<keyword evidence="1 2" id="KW-0533">Nickel</keyword>
<proteinExistence type="inferred from homology"/>